<sequence>ILANPNAHRSSMAHVLLDTGAQVSLISRSLANALSLKPVGHLLVSVTGLVTSEDDSDQPSNHDVVQFQLVTNQGTQDIKAIVRDTASITQSIQHQPFSPIDLEVIENTLKSIPSHFTQSTVNPDLLLGVGDTLKLLDNSKSTTLPCGYRLIQSIIGPIVAGSEHVVSPTTSDHLSDTIVSPFRISSVVSSISDSLERQVERMFSVDPVARIYETTEKEERKLADEMVTKHFNDTVQSHEDGYYIQTKGAQCDPHLVQQLVSNIYVDNIIINVDSPSPVMYTQSK</sequence>
<name>A0AAN5D070_9BILA</name>
<comment type="caution">
    <text evidence="1">The sequence shown here is derived from an EMBL/GenBank/DDBJ whole genome shotgun (WGS) entry which is preliminary data.</text>
</comment>
<evidence type="ECO:0000313" key="2">
    <source>
        <dbReference type="Proteomes" id="UP001328107"/>
    </source>
</evidence>
<dbReference type="InterPro" id="IPR021109">
    <property type="entry name" value="Peptidase_aspartic_dom_sf"/>
</dbReference>
<dbReference type="Proteomes" id="UP001328107">
    <property type="component" value="Unassembled WGS sequence"/>
</dbReference>
<dbReference type="PANTHER" id="PTHR22955:SF65">
    <property type="entry name" value="INTEGRASE CATALYTIC DOMAIN-CONTAINING PROTEIN"/>
    <property type="match status" value="1"/>
</dbReference>
<dbReference type="EMBL" id="BTRK01000005">
    <property type="protein sequence ID" value="GMR53717.1"/>
    <property type="molecule type" value="Genomic_DNA"/>
</dbReference>
<dbReference type="GO" id="GO:0004190">
    <property type="term" value="F:aspartic-type endopeptidase activity"/>
    <property type="evidence" value="ECO:0007669"/>
    <property type="project" value="InterPro"/>
</dbReference>
<dbReference type="Gene3D" id="2.40.70.10">
    <property type="entry name" value="Acid Proteases"/>
    <property type="match status" value="1"/>
</dbReference>
<dbReference type="GO" id="GO:0006508">
    <property type="term" value="P:proteolysis"/>
    <property type="evidence" value="ECO:0007669"/>
    <property type="project" value="InterPro"/>
</dbReference>
<proteinExistence type="predicted"/>
<dbReference type="PANTHER" id="PTHR22955">
    <property type="entry name" value="RETROTRANSPOSON"/>
    <property type="match status" value="1"/>
</dbReference>
<feature type="non-terminal residue" evidence="1">
    <location>
        <position position="284"/>
    </location>
</feature>
<gene>
    <name evidence="1" type="ORF">PMAYCL1PPCAC_23912</name>
</gene>
<dbReference type="InterPro" id="IPR001969">
    <property type="entry name" value="Aspartic_peptidase_AS"/>
</dbReference>
<feature type="non-terminal residue" evidence="1">
    <location>
        <position position="1"/>
    </location>
</feature>
<accession>A0AAN5D070</accession>
<dbReference type="AlphaFoldDB" id="A0AAN5D070"/>
<protein>
    <recommendedName>
        <fullName evidence="3">Peptidase A2 domain-containing protein</fullName>
    </recommendedName>
</protein>
<reference evidence="2" key="1">
    <citation type="submission" date="2022-10" db="EMBL/GenBank/DDBJ databases">
        <title>Genome assembly of Pristionchus species.</title>
        <authorList>
            <person name="Yoshida K."/>
            <person name="Sommer R.J."/>
        </authorList>
    </citation>
    <scope>NUCLEOTIDE SEQUENCE [LARGE SCALE GENOMIC DNA]</scope>
    <source>
        <strain evidence="2">RS5460</strain>
    </source>
</reference>
<dbReference type="PROSITE" id="PS00141">
    <property type="entry name" value="ASP_PROTEASE"/>
    <property type="match status" value="1"/>
</dbReference>
<evidence type="ECO:0000313" key="1">
    <source>
        <dbReference type="EMBL" id="GMR53717.1"/>
    </source>
</evidence>
<keyword evidence="2" id="KW-1185">Reference proteome</keyword>
<evidence type="ECO:0008006" key="3">
    <source>
        <dbReference type="Google" id="ProtNLM"/>
    </source>
</evidence>
<organism evidence="1 2">
    <name type="scientific">Pristionchus mayeri</name>
    <dbReference type="NCBI Taxonomy" id="1317129"/>
    <lineage>
        <taxon>Eukaryota</taxon>
        <taxon>Metazoa</taxon>
        <taxon>Ecdysozoa</taxon>
        <taxon>Nematoda</taxon>
        <taxon>Chromadorea</taxon>
        <taxon>Rhabditida</taxon>
        <taxon>Rhabditina</taxon>
        <taxon>Diplogasteromorpha</taxon>
        <taxon>Diplogasteroidea</taxon>
        <taxon>Neodiplogasteridae</taxon>
        <taxon>Pristionchus</taxon>
    </lineage>
</organism>